<evidence type="ECO:0000259" key="15">
    <source>
        <dbReference type="Pfam" id="PF04389"/>
    </source>
</evidence>
<dbReference type="PANTHER" id="PTHR12147:SF56">
    <property type="entry name" value="AMINOPEPTIDASE YDR415C-RELATED"/>
    <property type="match status" value="1"/>
</dbReference>
<dbReference type="GO" id="GO:0046872">
    <property type="term" value="F:metal ion binding"/>
    <property type="evidence" value="ECO:0007669"/>
    <property type="project" value="UniProtKB-KW"/>
</dbReference>
<keyword evidence="6 14" id="KW-0732">Signal</keyword>
<name>A0AAD8PUT6_9PEZI</name>
<keyword evidence="8 14" id="KW-0862">Zinc</keyword>
<evidence type="ECO:0000256" key="14">
    <source>
        <dbReference type="RuleBase" id="RU361240"/>
    </source>
</evidence>
<dbReference type="Proteomes" id="UP001230504">
    <property type="component" value="Unassembled WGS sequence"/>
</dbReference>
<evidence type="ECO:0000256" key="2">
    <source>
        <dbReference type="ARBA" id="ARBA00011245"/>
    </source>
</evidence>
<dbReference type="Gene3D" id="3.40.630.10">
    <property type="entry name" value="Zn peptidases"/>
    <property type="match status" value="1"/>
</dbReference>
<evidence type="ECO:0000256" key="4">
    <source>
        <dbReference type="ARBA" id="ARBA00022670"/>
    </source>
</evidence>
<organism evidence="16 17">
    <name type="scientific">Colletotrichum navitas</name>
    <dbReference type="NCBI Taxonomy" id="681940"/>
    <lineage>
        <taxon>Eukaryota</taxon>
        <taxon>Fungi</taxon>
        <taxon>Dikarya</taxon>
        <taxon>Ascomycota</taxon>
        <taxon>Pezizomycotina</taxon>
        <taxon>Sordariomycetes</taxon>
        <taxon>Hypocreomycetidae</taxon>
        <taxon>Glomerellales</taxon>
        <taxon>Glomerellaceae</taxon>
        <taxon>Colletotrichum</taxon>
        <taxon>Colletotrichum graminicola species complex</taxon>
    </lineage>
</organism>
<keyword evidence="11" id="KW-0325">Glycoprotein</keyword>
<keyword evidence="9" id="KW-0865">Zymogen</keyword>
<sequence>MHLTAALAILAASQVVLAAPATDEVQVNPGLRLIKTSEADPGTWVTEEQKIENYVNKNIGFIDITDITVGLMNSREDVDVLSVLSTPPEAVLEARQSVSYPTRLSHVDEANSLIAKVSTSQPQSWLKTLTDFYNRYYRSTYGTQSATWLFNQVKSVAAANSAITVSQFTHSWNQPSIIAKIPGTSSNLVIVSAHFDSTGGSSTARGPGADDNGSGVVVILEALRVLANAGYKPKNTLEFHFYAAEEGGLLGSQAVFSNYKSAGKKVLAVMNQDMAGYSPSGKVSVYNDYVDASLTSYVRLIATQYTGSTPTSDTCGYGCSDHASARANGFPAAYVCDEPVDTSTPYIHSSRDSYDTIQWPAVLRHSKFTVGFLVEASYL</sequence>
<evidence type="ECO:0000256" key="10">
    <source>
        <dbReference type="ARBA" id="ARBA00023157"/>
    </source>
</evidence>
<evidence type="ECO:0000256" key="9">
    <source>
        <dbReference type="ARBA" id="ARBA00023145"/>
    </source>
</evidence>
<dbReference type="GO" id="GO:0004177">
    <property type="term" value="F:aminopeptidase activity"/>
    <property type="evidence" value="ECO:0007669"/>
    <property type="project" value="UniProtKB-KW"/>
</dbReference>
<evidence type="ECO:0000256" key="3">
    <source>
        <dbReference type="ARBA" id="ARBA00022438"/>
    </source>
</evidence>
<dbReference type="InterPro" id="IPR045175">
    <property type="entry name" value="M28_fam"/>
</dbReference>
<evidence type="ECO:0000256" key="11">
    <source>
        <dbReference type="ARBA" id="ARBA00023180"/>
    </source>
</evidence>
<dbReference type="GO" id="GO:0008235">
    <property type="term" value="F:metalloexopeptidase activity"/>
    <property type="evidence" value="ECO:0007669"/>
    <property type="project" value="InterPro"/>
</dbReference>
<dbReference type="EMBL" id="JAHLJV010000048">
    <property type="protein sequence ID" value="KAK1585079.1"/>
    <property type="molecule type" value="Genomic_DNA"/>
</dbReference>
<feature type="signal peptide" evidence="14">
    <location>
        <begin position="1"/>
        <end position="18"/>
    </location>
</feature>
<evidence type="ECO:0000256" key="12">
    <source>
        <dbReference type="ARBA" id="ARBA00043843"/>
    </source>
</evidence>
<keyword evidence="5 14" id="KW-0479">Metal-binding</keyword>
<keyword evidence="4 14" id="KW-0645">Protease</keyword>
<comment type="function">
    <text evidence="12">Extracellular aminopeptidase that allows assimilation of proteinaceous substrates.</text>
</comment>
<feature type="chain" id="PRO_5041775679" description="Peptide hydrolase" evidence="14">
    <location>
        <begin position="19"/>
        <end position="379"/>
    </location>
</feature>
<dbReference type="RefSeq" id="XP_060412132.1">
    <property type="nucleotide sequence ID" value="XM_060562260.1"/>
</dbReference>
<dbReference type="AlphaFoldDB" id="A0AAD8PUT6"/>
<comment type="subunit">
    <text evidence="2">Monomer.</text>
</comment>
<evidence type="ECO:0000256" key="7">
    <source>
        <dbReference type="ARBA" id="ARBA00022801"/>
    </source>
</evidence>
<proteinExistence type="inferred from homology"/>
<gene>
    <name evidence="16" type="ORF">LY79DRAFT_635835</name>
</gene>
<dbReference type="PANTHER" id="PTHR12147">
    <property type="entry name" value="METALLOPEPTIDASE M28 FAMILY MEMBER"/>
    <property type="match status" value="1"/>
</dbReference>
<comment type="cofactor">
    <cofactor evidence="1">
        <name>Zn(2+)</name>
        <dbReference type="ChEBI" id="CHEBI:29105"/>
    </cofactor>
</comment>
<dbReference type="EC" id="3.4.-.-" evidence="14"/>
<reference evidence="16" key="1">
    <citation type="submission" date="2021-06" db="EMBL/GenBank/DDBJ databases">
        <title>Comparative genomics, transcriptomics and evolutionary studies reveal genomic signatures of adaptation to plant cell wall in hemibiotrophic fungi.</title>
        <authorList>
            <consortium name="DOE Joint Genome Institute"/>
            <person name="Baroncelli R."/>
            <person name="Diaz J.F."/>
            <person name="Benocci T."/>
            <person name="Peng M."/>
            <person name="Battaglia E."/>
            <person name="Haridas S."/>
            <person name="Andreopoulos W."/>
            <person name="Labutti K."/>
            <person name="Pangilinan J."/>
            <person name="Floch G.L."/>
            <person name="Makela M.R."/>
            <person name="Henrissat B."/>
            <person name="Grigoriev I.V."/>
            <person name="Crouch J.A."/>
            <person name="De Vries R.P."/>
            <person name="Sukno S.A."/>
            <person name="Thon M.R."/>
        </authorList>
    </citation>
    <scope>NUCLEOTIDE SEQUENCE</scope>
    <source>
        <strain evidence="16">CBS 125086</strain>
    </source>
</reference>
<dbReference type="GO" id="GO:0006508">
    <property type="term" value="P:proteolysis"/>
    <property type="evidence" value="ECO:0007669"/>
    <property type="project" value="UniProtKB-KW"/>
</dbReference>
<comment type="caution">
    <text evidence="16">The sequence shown here is derived from an EMBL/GenBank/DDBJ whole genome shotgun (WGS) entry which is preliminary data.</text>
</comment>
<evidence type="ECO:0000256" key="8">
    <source>
        <dbReference type="ARBA" id="ARBA00022833"/>
    </source>
</evidence>
<evidence type="ECO:0000313" key="16">
    <source>
        <dbReference type="EMBL" id="KAK1585079.1"/>
    </source>
</evidence>
<evidence type="ECO:0000256" key="1">
    <source>
        <dbReference type="ARBA" id="ARBA00001947"/>
    </source>
</evidence>
<feature type="domain" description="Peptidase M28" evidence="15">
    <location>
        <begin position="177"/>
        <end position="368"/>
    </location>
</feature>
<evidence type="ECO:0000256" key="13">
    <source>
        <dbReference type="ARBA" id="ARBA00043962"/>
    </source>
</evidence>
<evidence type="ECO:0000256" key="5">
    <source>
        <dbReference type="ARBA" id="ARBA00022723"/>
    </source>
</evidence>
<evidence type="ECO:0000256" key="6">
    <source>
        <dbReference type="ARBA" id="ARBA00022729"/>
    </source>
</evidence>
<protein>
    <recommendedName>
        <fullName evidence="14">Peptide hydrolase</fullName>
        <ecNumber evidence="14">3.4.-.-</ecNumber>
    </recommendedName>
</protein>
<dbReference type="Pfam" id="PF04389">
    <property type="entry name" value="Peptidase_M28"/>
    <property type="match status" value="1"/>
</dbReference>
<evidence type="ECO:0000313" key="17">
    <source>
        <dbReference type="Proteomes" id="UP001230504"/>
    </source>
</evidence>
<keyword evidence="10" id="KW-1015">Disulfide bond</keyword>
<comment type="similarity">
    <text evidence="13">Belongs to the peptidase M28 family. M28E subfamily.</text>
</comment>
<keyword evidence="7 14" id="KW-0378">Hydrolase</keyword>
<keyword evidence="17" id="KW-1185">Reference proteome</keyword>
<keyword evidence="3" id="KW-0031">Aminopeptidase</keyword>
<accession>A0AAD8PUT6</accession>
<dbReference type="InterPro" id="IPR007484">
    <property type="entry name" value="Peptidase_M28"/>
</dbReference>
<dbReference type="SUPFAM" id="SSF53187">
    <property type="entry name" value="Zn-dependent exopeptidases"/>
    <property type="match status" value="1"/>
</dbReference>
<dbReference type="GeneID" id="85446500"/>